<evidence type="ECO:0000313" key="3">
    <source>
        <dbReference type="EMBL" id="CRL04869.1"/>
    </source>
</evidence>
<keyword evidence="4" id="KW-1185">Reference proteome</keyword>
<proteinExistence type="predicted"/>
<feature type="region of interest" description="Disordered" evidence="1">
    <location>
        <begin position="28"/>
        <end position="57"/>
    </location>
</feature>
<dbReference type="OrthoDB" id="6499973at2759"/>
<feature type="non-terminal residue" evidence="3">
    <location>
        <position position="1"/>
    </location>
</feature>
<sequence length="214" mass="24280">YSTIANIHQSHKQQLIDSHIPSTIEYSEYSEDTSDTQCPNNSDHKRDLTSRKNVKSRSSLALKVNDNNCRAHNGFSSHNGNVSNSTSPNRNGKVCLCELEYRDKRMRSESINVDNWDYIYKEKSFGTNLKIPEECQATPKSPQNCDHGYLSGLGAQKLDTIFRHYYPESGFGWIIVACAVFIAIVTHGLQLSAVFFLKPVLNRFKVTEVECLVR</sequence>
<keyword evidence="2" id="KW-1133">Transmembrane helix</keyword>
<evidence type="ECO:0000256" key="1">
    <source>
        <dbReference type="SAM" id="MobiDB-lite"/>
    </source>
</evidence>
<feature type="non-terminal residue" evidence="3">
    <location>
        <position position="214"/>
    </location>
</feature>
<name>A0A1J1IXE4_9DIPT</name>
<keyword evidence="2" id="KW-0472">Membrane</keyword>
<protein>
    <submittedName>
        <fullName evidence="3">CLUMA_CG017922, isoform A</fullName>
    </submittedName>
</protein>
<dbReference type="STRING" id="568069.A0A1J1IXE4"/>
<dbReference type="Proteomes" id="UP000183832">
    <property type="component" value="Unassembled WGS sequence"/>
</dbReference>
<accession>A0A1J1IXE4</accession>
<feature type="transmembrane region" description="Helical" evidence="2">
    <location>
        <begin position="171"/>
        <end position="197"/>
    </location>
</feature>
<organism evidence="3 4">
    <name type="scientific">Clunio marinus</name>
    <dbReference type="NCBI Taxonomy" id="568069"/>
    <lineage>
        <taxon>Eukaryota</taxon>
        <taxon>Metazoa</taxon>
        <taxon>Ecdysozoa</taxon>
        <taxon>Arthropoda</taxon>
        <taxon>Hexapoda</taxon>
        <taxon>Insecta</taxon>
        <taxon>Pterygota</taxon>
        <taxon>Neoptera</taxon>
        <taxon>Endopterygota</taxon>
        <taxon>Diptera</taxon>
        <taxon>Nematocera</taxon>
        <taxon>Chironomoidea</taxon>
        <taxon>Chironomidae</taxon>
        <taxon>Clunio</taxon>
    </lineage>
</organism>
<dbReference type="AlphaFoldDB" id="A0A1J1IXE4"/>
<evidence type="ECO:0000256" key="2">
    <source>
        <dbReference type="SAM" id="Phobius"/>
    </source>
</evidence>
<dbReference type="EMBL" id="CVRI01000063">
    <property type="protein sequence ID" value="CRL04869.1"/>
    <property type="molecule type" value="Genomic_DNA"/>
</dbReference>
<reference evidence="3 4" key="1">
    <citation type="submission" date="2015-04" db="EMBL/GenBank/DDBJ databases">
        <authorList>
            <person name="Syromyatnikov M.Y."/>
            <person name="Popov V.N."/>
        </authorList>
    </citation>
    <scope>NUCLEOTIDE SEQUENCE [LARGE SCALE GENOMIC DNA]</scope>
</reference>
<evidence type="ECO:0000313" key="4">
    <source>
        <dbReference type="Proteomes" id="UP000183832"/>
    </source>
</evidence>
<gene>
    <name evidence="3" type="ORF">CLUMA_CG017922</name>
</gene>
<keyword evidence="2" id="KW-0812">Transmembrane</keyword>